<evidence type="ECO:0000313" key="1">
    <source>
        <dbReference type="EMBL" id="KZT55485.1"/>
    </source>
</evidence>
<accession>A0A165ETD7</accession>
<gene>
    <name evidence="1" type="ORF">CALCODRAFT_484753</name>
</gene>
<keyword evidence="2" id="KW-1185">Reference proteome</keyword>
<dbReference type="InParanoid" id="A0A165ETD7"/>
<dbReference type="Proteomes" id="UP000076842">
    <property type="component" value="Unassembled WGS sequence"/>
</dbReference>
<evidence type="ECO:0000313" key="2">
    <source>
        <dbReference type="Proteomes" id="UP000076842"/>
    </source>
</evidence>
<dbReference type="EMBL" id="KV423994">
    <property type="protein sequence ID" value="KZT55485.1"/>
    <property type="molecule type" value="Genomic_DNA"/>
</dbReference>
<reference evidence="1 2" key="1">
    <citation type="journal article" date="2016" name="Mol. Biol. Evol.">
        <title>Comparative Genomics of Early-Diverging Mushroom-Forming Fungi Provides Insights into the Origins of Lignocellulose Decay Capabilities.</title>
        <authorList>
            <person name="Nagy L.G."/>
            <person name="Riley R."/>
            <person name="Tritt A."/>
            <person name="Adam C."/>
            <person name="Daum C."/>
            <person name="Floudas D."/>
            <person name="Sun H."/>
            <person name="Yadav J.S."/>
            <person name="Pangilinan J."/>
            <person name="Larsson K.H."/>
            <person name="Matsuura K."/>
            <person name="Barry K."/>
            <person name="Labutti K."/>
            <person name="Kuo R."/>
            <person name="Ohm R.A."/>
            <person name="Bhattacharya S.S."/>
            <person name="Shirouzu T."/>
            <person name="Yoshinaga Y."/>
            <person name="Martin F.M."/>
            <person name="Grigoriev I.V."/>
            <person name="Hibbett D.S."/>
        </authorList>
    </citation>
    <scope>NUCLEOTIDE SEQUENCE [LARGE SCALE GENOMIC DNA]</scope>
    <source>
        <strain evidence="1 2">HHB12733</strain>
    </source>
</reference>
<protein>
    <submittedName>
        <fullName evidence="1">Uncharacterized protein</fullName>
    </submittedName>
</protein>
<dbReference type="AlphaFoldDB" id="A0A165ETD7"/>
<organism evidence="1 2">
    <name type="scientific">Calocera cornea HHB12733</name>
    <dbReference type="NCBI Taxonomy" id="1353952"/>
    <lineage>
        <taxon>Eukaryota</taxon>
        <taxon>Fungi</taxon>
        <taxon>Dikarya</taxon>
        <taxon>Basidiomycota</taxon>
        <taxon>Agaricomycotina</taxon>
        <taxon>Dacrymycetes</taxon>
        <taxon>Dacrymycetales</taxon>
        <taxon>Dacrymycetaceae</taxon>
        <taxon>Calocera</taxon>
    </lineage>
</organism>
<dbReference type="OrthoDB" id="2152029at2759"/>
<proteinExistence type="predicted"/>
<sequence length="151" mass="16733">MDFTICSRCPGSSFVKNAAADRAVHVRRSEYWVSSLRGQLSAEELSADSISTAGSLNVRHARGFFPGIPRTFLHACDGELSVDHIRTFRDWILADNGKDAAVEYVETRDVTDDLVAIPQEPARTELLRGIGNRVKVPMDFWLASDTRPGPE</sequence>
<name>A0A165ETD7_9BASI</name>
<dbReference type="STRING" id="1353952.A0A165ETD7"/>